<gene>
    <name evidence="2" type="ORF">HPB52_004109</name>
</gene>
<dbReference type="VEuPathDB" id="VectorBase:RSAN_045182"/>
<reference evidence="2" key="1">
    <citation type="journal article" date="2020" name="Cell">
        <title>Large-Scale Comparative Analyses of Tick Genomes Elucidate Their Genetic Diversity and Vector Capacities.</title>
        <authorList>
            <consortium name="Tick Genome and Microbiome Consortium (TIGMIC)"/>
            <person name="Jia N."/>
            <person name="Wang J."/>
            <person name="Shi W."/>
            <person name="Du L."/>
            <person name="Sun Y."/>
            <person name="Zhan W."/>
            <person name="Jiang J.F."/>
            <person name="Wang Q."/>
            <person name="Zhang B."/>
            <person name="Ji P."/>
            <person name="Bell-Sakyi L."/>
            <person name="Cui X.M."/>
            <person name="Yuan T.T."/>
            <person name="Jiang B.G."/>
            <person name="Yang W.F."/>
            <person name="Lam T.T."/>
            <person name="Chang Q.C."/>
            <person name="Ding S.J."/>
            <person name="Wang X.J."/>
            <person name="Zhu J.G."/>
            <person name="Ruan X.D."/>
            <person name="Zhao L."/>
            <person name="Wei J.T."/>
            <person name="Ye R.Z."/>
            <person name="Que T.C."/>
            <person name="Du C.H."/>
            <person name="Zhou Y.H."/>
            <person name="Cheng J.X."/>
            <person name="Dai P.F."/>
            <person name="Guo W.B."/>
            <person name="Han X.H."/>
            <person name="Huang E.J."/>
            <person name="Li L.F."/>
            <person name="Wei W."/>
            <person name="Gao Y.C."/>
            <person name="Liu J.Z."/>
            <person name="Shao H.Z."/>
            <person name="Wang X."/>
            <person name="Wang C.C."/>
            <person name="Yang T.C."/>
            <person name="Huo Q.B."/>
            <person name="Li W."/>
            <person name="Chen H.Y."/>
            <person name="Chen S.E."/>
            <person name="Zhou L.G."/>
            <person name="Ni X.B."/>
            <person name="Tian J.H."/>
            <person name="Sheng Y."/>
            <person name="Liu T."/>
            <person name="Pan Y.S."/>
            <person name="Xia L.Y."/>
            <person name="Li J."/>
            <person name="Zhao F."/>
            <person name="Cao W.C."/>
        </authorList>
    </citation>
    <scope>NUCLEOTIDE SEQUENCE</scope>
    <source>
        <strain evidence="2">Rsan-2018</strain>
    </source>
</reference>
<comment type="caution">
    <text evidence="2">The sequence shown here is derived from an EMBL/GenBank/DDBJ whole genome shotgun (WGS) entry which is preliminary data.</text>
</comment>
<dbReference type="PANTHER" id="PTHR46579">
    <property type="entry name" value="F5/8 TYPE C DOMAIN-CONTAINING PROTEIN-RELATED"/>
    <property type="match status" value="1"/>
</dbReference>
<feature type="compositionally biased region" description="Low complexity" evidence="1">
    <location>
        <begin position="68"/>
        <end position="82"/>
    </location>
</feature>
<dbReference type="EMBL" id="JABSTV010001254">
    <property type="protein sequence ID" value="KAH7938992.1"/>
    <property type="molecule type" value="Genomic_DNA"/>
</dbReference>
<name>A0A9D4SQA8_RHISA</name>
<reference evidence="2" key="2">
    <citation type="submission" date="2021-09" db="EMBL/GenBank/DDBJ databases">
        <authorList>
            <person name="Jia N."/>
            <person name="Wang J."/>
            <person name="Shi W."/>
            <person name="Du L."/>
            <person name="Sun Y."/>
            <person name="Zhan W."/>
            <person name="Jiang J."/>
            <person name="Wang Q."/>
            <person name="Zhang B."/>
            <person name="Ji P."/>
            <person name="Sakyi L.B."/>
            <person name="Cui X."/>
            <person name="Yuan T."/>
            <person name="Jiang B."/>
            <person name="Yang W."/>
            <person name="Lam T.T.-Y."/>
            <person name="Chang Q."/>
            <person name="Ding S."/>
            <person name="Wang X."/>
            <person name="Zhu J."/>
            <person name="Ruan X."/>
            <person name="Zhao L."/>
            <person name="Wei J."/>
            <person name="Que T."/>
            <person name="Du C."/>
            <person name="Cheng J."/>
            <person name="Dai P."/>
            <person name="Han X."/>
            <person name="Huang E."/>
            <person name="Gao Y."/>
            <person name="Liu J."/>
            <person name="Shao H."/>
            <person name="Ye R."/>
            <person name="Li L."/>
            <person name="Wei W."/>
            <person name="Wang X."/>
            <person name="Wang C."/>
            <person name="Huo Q."/>
            <person name="Li W."/>
            <person name="Guo W."/>
            <person name="Chen H."/>
            <person name="Chen S."/>
            <person name="Zhou L."/>
            <person name="Zhou L."/>
            <person name="Ni X."/>
            <person name="Tian J."/>
            <person name="Zhou Y."/>
            <person name="Sheng Y."/>
            <person name="Liu T."/>
            <person name="Pan Y."/>
            <person name="Xia L."/>
            <person name="Li J."/>
            <person name="Zhao F."/>
            <person name="Cao W."/>
        </authorList>
    </citation>
    <scope>NUCLEOTIDE SEQUENCE</scope>
    <source>
        <strain evidence="2">Rsan-2018</strain>
        <tissue evidence="2">Larvae</tissue>
    </source>
</reference>
<evidence type="ECO:0000313" key="3">
    <source>
        <dbReference type="Proteomes" id="UP000821837"/>
    </source>
</evidence>
<proteinExistence type="predicted"/>
<feature type="region of interest" description="Disordered" evidence="1">
    <location>
        <begin position="29"/>
        <end position="99"/>
    </location>
</feature>
<dbReference type="AlphaFoldDB" id="A0A9D4SQA8"/>
<evidence type="ECO:0000313" key="2">
    <source>
        <dbReference type="EMBL" id="KAH7938992.1"/>
    </source>
</evidence>
<evidence type="ECO:0000256" key="1">
    <source>
        <dbReference type="SAM" id="MobiDB-lite"/>
    </source>
</evidence>
<accession>A0A9D4SQA8</accession>
<sequence length="344" mass="38044">MNQQKEPKRRKLHLVDADKPFVVPRSTVWYNQQRTSMPSTSTAQPSTDFLPDDAAGTTDTAELDADAQQEVSAEASSAGSDDNGLPHHFDAPDAASEAGDSIGDLFADEQSLYLDSDSESACSSEDSDCADEEESASASEPVPHFDDTELLARCIRDFAVHQRASTAPSKCQHLPRWLVVWGKHPDMAVFMGKFVKAFQLIGEIVWQHGVMDLVSNVYLACVCVDAPARAAVGNQTQFNGLFGCPWCLACGTLEDGRRLYINPDIPAPERTTAGVRRDMKLAVELQNPVNGLKGPSAFWSLQYLDLVECFTVEYMHCVLLGVTRQFTDYWFDSSRCHENFYIVM</sequence>
<protein>
    <submittedName>
        <fullName evidence="2">Uncharacterized protein</fullName>
    </submittedName>
</protein>
<feature type="region of interest" description="Disordered" evidence="1">
    <location>
        <begin position="117"/>
        <end position="142"/>
    </location>
</feature>
<organism evidence="2 3">
    <name type="scientific">Rhipicephalus sanguineus</name>
    <name type="common">Brown dog tick</name>
    <name type="synonym">Ixodes sanguineus</name>
    <dbReference type="NCBI Taxonomy" id="34632"/>
    <lineage>
        <taxon>Eukaryota</taxon>
        <taxon>Metazoa</taxon>
        <taxon>Ecdysozoa</taxon>
        <taxon>Arthropoda</taxon>
        <taxon>Chelicerata</taxon>
        <taxon>Arachnida</taxon>
        <taxon>Acari</taxon>
        <taxon>Parasitiformes</taxon>
        <taxon>Ixodida</taxon>
        <taxon>Ixodoidea</taxon>
        <taxon>Ixodidae</taxon>
        <taxon>Rhipicephalinae</taxon>
        <taxon>Rhipicephalus</taxon>
        <taxon>Rhipicephalus</taxon>
    </lineage>
</organism>
<dbReference type="Proteomes" id="UP000821837">
    <property type="component" value="Chromosome 8"/>
</dbReference>
<dbReference type="PANTHER" id="PTHR46579:SF1">
    <property type="entry name" value="F5_8 TYPE C DOMAIN-CONTAINING PROTEIN"/>
    <property type="match status" value="1"/>
</dbReference>
<feature type="compositionally biased region" description="Acidic residues" evidence="1">
    <location>
        <begin position="125"/>
        <end position="135"/>
    </location>
</feature>
<feature type="compositionally biased region" description="Polar residues" evidence="1">
    <location>
        <begin position="29"/>
        <end position="47"/>
    </location>
</feature>
<keyword evidence="3" id="KW-1185">Reference proteome</keyword>